<evidence type="ECO:0000313" key="3">
    <source>
        <dbReference type="Proteomes" id="UP001630127"/>
    </source>
</evidence>
<feature type="transmembrane region" description="Helical" evidence="1">
    <location>
        <begin position="427"/>
        <end position="454"/>
    </location>
</feature>
<dbReference type="Proteomes" id="UP001630127">
    <property type="component" value="Unassembled WGS sequence"/>
</dbReference>
<dbReference type="AlphaFoldDB" id="A0ABD2ZSX2"/>
<sequence>MMLKVTTSSSFPAATVLAPPFQRPFFSAILNNPPPPSSSHSYPFNTRIIPHSPIRSPKPSFRNRDDFRLRISQLNNGNWPFISPQDDWGMWTALLATGAIGLWSEERTKIGSMVSGALVSILIGLAASNLGIIPYEAPAYSIVMKFLLPLTVPLLLFRADMQQVISSTGTLLLAFLLGSVATIAGTLVAFLLVPMRSLGQDNWKIASALMGSYIGGAINYVAISEALGTSSSVVAAGVAADNVICAVYFIVLFGLASKIPSETSSLSNTNVSTDTTSDSASKLPVLQMGTALAVSFGICKAATSLTRLFGIQNCDLPVITTLIVILATSFPGYFRPLAPTGDAMAVVLMQIFFAVVGAGGSIWNVIRTAPSIFMFAFVQVTVHLIVILGLGKLFRFDLKLLLLASNANIGGPTTACGMAKAKEWNSLVIPGILAGIFGISIATFLGIAFGILVLKYL</sequence>
<feature type="transmembrane region" description="Helical" evidence="1">
    <location>
        <begin position="346"/>
        <end position="366"/>
    </location>
</feature>
<dbReference type="InterPro" id="IPR008537">
    <property type="entry name" value="DUF819"/>
</dbReference>
<protein>
    <recommendedName>
        <fullName evidence="4">Membrane protein YjcL</fullName>
    </recommendedName>
</protein>
<name>A0ABD2ZSX2_9GENT</name>
<feature type="transmembrane region" description="Helical" evidence="1">
    <location>
        <begin position="234"/>
        <end position="256"/>
    </location>
</feature>
<evidence type="ECO:0000256" key="1">
    <source>
        <dbReference type="SAM" id="Phobius"/>
    </source>
</evidence>
<feature type="transmembrane region" description="Helical" evidence="1">
    <location>
        <begin position="316"/>
        <end position="334"/>
    </location>
</feature>
<keyword evidence="1" id="KW-0812">Transmembrane</keyword>
<feature type="transmembrane region" description="Helical" evidence="1">
    <location>
        <begin position="372"/>
        <end position="391"/>
    </location>
</feature>
<feature type="transmembrane region" description="Helical" evidence="1">
    <location>
        <begin position="171"/>
        <end position="193"/>
    </location>
</feature>
<feature type="transmembrane region" description="Helical" evidence="1">
    <location>
        <begin position="205"/>
        <end position="222"/>
    </location>
</feature>
<dbReference type="Pfam" id="PF05684">
    <property type="entry name" value="DUF819"/>
    <property type="match status" value="1"/>
</dbReference>
<reference evidence="2 3" key="1">
    <citation type="submission" date="2024-11" db="EMBL/GenBank/DDBJ databases">
        <title>A near-complete genome assembly of Cinchona calisaya.</title>
        <authorList>
            <person name="Lian D.C."/>
            <person name="Zhao X.W."/>
            <person name="Wei L."/>
        </authorList>
    </citation>
    <scope>NUCLEOTIDE SEQUENCE [LARGE SCALE GENOMIC DNA]</scope>
    <source>
        <tissue evidence="2">Nenye</tissue>
    </source>
</reference>
<feature type="transmembrane region" description="Helical" evidence="1">
    <location>
        <begin position="139"/>
        <end position="159"/>
    </location>
</feature>
<dbReference type="EMBL" id="JBJUIK010000008">
    <property type="protein sequence ID" value="KAL3521557.1"/>
    <property type="molecule type" value="Genomic_DNA"/>
</dbReference>
<dbReference type="PANTHER" id="PTHR34289:SF5">
    <property type="entry name" value="KERATIN-ASSOCIATED PROTEIN (DUF819)"/>
    <property type="match status" value="1"/>
</dbReference>
<keyword evidence="3" id="KW-1185">Reference proteome</keyword>
<organism evidence="2 3">
    <name type="scientific">Cinchona calisaya</name>
    <dbReference type="NCBI Taxonomy" id="153742"/>
    <lineage>
        <taxon>Eukaryota</taxon>
        <taxon>Viridiplantae</taxon>
        <taxon>Streptophyta</taxon>
        <taxon>Embryophyta</taxon>
        <taxon>Tracheophyta</taxon>
        <taxon>Spermatophyta</taxon>
        <taxon>Magnoliopsida</taxon>
        <taxon>eudicotyledons</taxon>
        <taxon>Gunneridae</taxon>
        <taxon>Pentapetalae</taxon>
        <taxon>asterids</taxon>
        <taxon>lamiids</taxon>
        <taxon>Gentianales</taxon>
        <taxon>Rubiaceae</taxon>
        <taxon>Cinchonoideae</taxon>
        <taxon>Cinchoneae</taxon>
        <taxon>Cinchona</taxon>
    </lineage>
</organism>
<evidence type="ECO:0008006" key="4">
    <source>
        <dbReference type="Google" id="ProtNLM"/>
    </source>
</evidence>
<keyword evidence="1" id="KW-1133">Transmembrane helix</keyword>
<gene>
    <name evidence="2" type="ORF">ACH5RR_019706</name>
</gene>
<comment type="caution">
    <text evidence="2">The sequence shown here is derived from an EMBL/GenBank/DDBJ whole genome shotgun (WGS) entry which is preliminary data.</text>
</comment>
<feature type="transmembrane region" description="Helical" evidence="1">
    <location>
        <begin position="116"/>
        <end position="133"/>
    </location>
</feature>
<keyword evidence="1" id="KW-0472">Membrane</keyword>
<proteinExistence type="predicted"/>
<evidence type="ECO:0000313" key="2">
    <source>
        <dbReference type="EMBL" id="KAL3521557.1"/>
    </source>
</evidence>
<dbReference type="PANTHER" id="PTHR34289">
    <property type="entry name" value="PROTEIN, PUTATIVE (DUF819)-RELATED"/>
    <property type="match status" value="1"/>
</dbReference>
<accession>A0ABD2ZSX2</accession>